<feature type="non-terminal residue" evidence="9">
    <location>
        <position position="1"/>
    </location>
</feature>
<evidence type="ECO:0000259" key="8">
    <source>
        <dbReference type="Pfam" id="PF01593"/>
    </source>
</evidence>
<evidence type="ECO:0000313" key="9">
    <source>
        <dbReference type="EMBL" id="KAB0401516.1"/>
    </source>
</evidence>
<keyword evidence="7" id="KW-0560">Oxidoreductase</keyword>
<comment type="similarity">
    <text evidence="3">Belongs to the flavin monoamine oxidase family.</text>
</comment>
<reference evidence="9 10" key="1">
    <citation type="journal article" date="2019" name="PLoS ONE">
        <title>Genomic analyses reveal an absence of contemporary introgressive admixture between fin whales and blue whales, despite known hybrids.</title>
        <authorList>
            <person name="Westbury M.V."/>
            <person name="Petersen B."/>
            <person name="Lorenzen E.D."/>
        </authorList>
    </citation>
    <scope>NUCLEOTIDE SEQUENCE [LARGE SCALE GENOMIC DNA]</scope>
    <source>
        <strain evidence="9">FinWhale-01</strain>
    </source>
</reference>
<evidence type="ECO:0000256" key="7">
    <source>
        <dbReference type="ARBA" id="ARBA00023002"/>
    </source>
</evidence>
<evidence type="ECO:0000256" key="5">
    <source>
        <dbReference type="ARBA" id="ARBA00022630"/>
    </source>
</evidence>
<sequence length="363" mass="40149">ALSEENQLIETGGHVGLPSVSYASSGGSVSLELVAEMARLFYSLIDQTREFLHAAETPAPSVGEYLKKEIRQHMAGWTEEEETKRLKLAILNNLFNVECCVSGTHSMDLVALAPFGEYTVLPGLDCTFPGGYQGLTDRIMASLPKDVMVFNKPVKTIHWNGSFEEASAPGETFPVLVECEDGSCFPAHHVVVTVPLVWDRVTRLCFVAVECFGIKFHRKRKRRAASVLLLLEPDCQHIQVVWRDTSPLEDAAPKLQDAWFKKLIGFWVLPSFGYVLCPGFSGEAWCELCVGSSAIRASQVLCGFIAGLESEFMETLSDEDVLLSLTQVLRRVLFAGEATHRTFYSTTHGALLSGWREADRLIA</sequence>
<keyword evidence="10" id="KW-1185">Reference proteome</keyword>
<dbReference type="OrthoDB" id="2019015at2759"/>
<evidence type="ECO:0000313" key="10">
    <source>
        <dbReference type="Proteomes" id="UP000437017"/>
    </source>
</evidence>
<proteinExistence type="inferred from homology"/>
<comment type="cofactor">
    <cofactor evidence="1">
        <name>FAD</name>
        <dbReference type="ChEBI" id="CHEBI:57692"/>
    </cofactor>
</comment>
<dbReference type="InterPro" id="IPR036188">
    <property type="entry name" value="FAD/NAD-bd_sf"/>
</dbReference>
<keyword evidence="6" id="KW-0274">FAD</keyword>
<dbReference type="Pfam" id="PF01593">
    <property type="entry name" value="Amino_oxidase"/>
    <property type="match status" value="2"/>
</dbReference>
<evidence type="ECO:0000256" key="6">
    <source>
        <dbReference type="ARBA" id="ARBA00022827"/>
    </source>
</evidence>
<dbReference type="InterPro" id="IPR002937">
    <property type="entry name" value="Amino_oxidase"/>
</dbReference>
<evidence type="ECO:0000256" key="3">
    <source>
        <dbReference type="ARBA" id="ARBA00005995"/>
    </source>
</evidence>
<organism evidence="9 10">
    <name type="scientific">Balaenoptera physalus</name>
    <name type="common">Fin whale</name>
    <name type="synonym">Balaena physalus</name>
    <dbReference type="NCBI Taxonomy" id="9770"/>
    <lineage>
        <taxon>Eukaryota</taxon>
        <taxon>Metazoa</taxon>
        <taxon>Chordata</taxon>
        <taxon>Craniata</taxon>
        <taxon>Vertebrata</taxon>
        <taxon>Euteleostomi</taxon>
        <taxon>Mammalia</taxon>
        <taxon>Eutheria</taxon>
        <taxon>Laurasiatheria</taxon>
        <taxon>Artiodactyla</taxon>
        <taxon>Whippomorpha</taxon>
        <taxon>Cetacea</taxon>
        <taxon>Mysticeti</taxon>
        <taxon>Balaenopteridae</taxon>
        <taxon>Balaenoptera</taxon>
    </lineage>
</organism>
<dbReference type="EMBL" id="SGJD01001205">
    <property type="protein sequence ID" value="KAB0401516.1"/>
    <property type="molecule type" value="Genomic_DNA"/>
</dbReference>
<keyword evidence="4" id="KW-0963">Cytoplasm</keyword>
<dbReference type="AlphaFoldDB" id="A0A6A1Q5L4"/>
<dbReference type="Proteomes" id="UP000437017">
    <property type="component" value="Unassembled WGS sequence"/>
</dbReference>
<comment type="caution">
    <text evidence="9">The sequence shown here is derived from an EMBL/GenBank/DDBJ whole genome shotgun (WGS) entry which is preliminary data.</text>
</comment>
<dbReference type="GO" id="GO:0046203">
    <property type="term" value="P:spermidine catabolic process"/>
    <property type="evidence" value="ECO:0007669"/>
    <property type="project" value="TreeGrafter"/>
</dbReference>
<feature type="non-terminal residue" evidence="9">
    <location>
        <position position="363"/>
    </location>
</feature>
<dbReference type="PANTHER" id="PTHR10742:SF405">
    <property type="entry name" value="PEROXISOMAL N(1)-ACETYL-SPERMINE_SPERMIDINE OXIDASE"/>
    <property type="match status" value="1"/>
</dbReference>
<keyword evidence="5" id="KW-0285">Flavoprotein</keyword>
<accession>A0A6A1Q5L4</accession>
<dbReference type="Gene3D" id="3.50.50.60">
    <property type="entry name" value="FAD/NAD(P)-binding domain"/>
    <property type="match status" value="2"/>
</dbReference>
<dbReference type="GO" id="GO:0046592">
    <property type="term" value="F:polyamine oxidase activity"/>
    <property type="evidence" value="ECO:0007669"/>
    <property type="project" value="TreeGrafter"/>
</dbReference>
<dbReference type="InterPro" id="IPR050281">
    <property type="entry name" value="Flavin_monoamine_oxidase"/>
</dbReference>
<gene>
    <name evidence="9" type="ORF">E2I00_002206</name>
</gene>
<name>A0A6A1Q5L4_BALPH</name>
<protein>
    <recommendedName>
        <fullName evidence="8">Amine oxidase domain-containing protein</fullName>
    </recommendedName>
</protein>
<evidence type="ECO:0000256" key="4">
    <source>
        <dbReference type="ARBA" id="ARBA00022490"/>
    </source>
</evidence>
<dbReference type="PANTHER" id="PTHR10742">
    <property type="entry name" value="FLAVIN MONOAMINE OXIDASE"/>
    <property type="match status" value="1"/>
</dbReference>
<evidence type="ECO:0000256" key="2">
    <source>
        <dbReference type="ARBA" id="ARBA00004496"/>
    </source>
</evidence>
<comment type="subcellular location">
    <subcellularLocation>
        <location evidence="2">Cytoplasm</location>
    </subcellularLocation>
</comment>
<feature type="domain" description="Amine oxidase" evidence="8">
    <location>
        <begin position="41"/>
        <end position="196"/>
    </location>
</feature>
<evidence type="ECO:0000256" key="1">
    <source>
        <dbReference type="ARBA" id="ARBA00001974"/>
    </source>
</evidence>
<dbReference type="SUPFAM" id="SSF51905">
    <property type="entry name" value="FAD/NAD(P)-binding domain"/>
    <property type="match status" value="1"/>
</dbReference>
<feature type="domain" description="Amine oxidase" evidence="8">
    <location>
        <begin position="317"/>
        <end position="362"/>
    </location>
</feature>
<dbReference type="GO" id="GO:0005737">
    <property type="term" value="C:cytoplasm"/>
    <property type="evidence" value="ECO:0007669"/>
    <property type="project" value="UniProtKB-SubCell"/>
</dbReference>